<sequence length="54" mass="6634">MQVEQLKEQIKELIRNELRIEVQPADYIDPCRIQLWWDNEVISEECIYLSDIQR</sequence>
<gene>
    <name evidence="1" type="ORF">Cf1_00093</name>
</gene>
<dbReference type="EMBL" id="MG250484">
    <property type="protein sequence ID" value="AUE22966.1"/>
    <property type="molecule type" value="Genomic_DNA"/>
</dbReference>
<reference evidence="1 2" key="1">
    <citation type="submission" date="2017-10" db="EMBL/GenBank/DDBJ databases">
        <title>Antibacterial composition for extension of chilled fish shelf life and decreasing of risk of food-borne infections, bacteriophage strains for its preparation.</title>
        <authorList>
            <person name="Zulkarneev E.R."/>
            <person name="Aleshkin A.V."/>
            <person name="Rubalsky O.V."/>
            <person name="Kiseleva I.A."/>
            <person name="Rubalskii E.O."/>
            <person name="Lebedev S.N."/>
        </authorList>
    </citation>
    <scope>NUCLEOTIDE SEQUENCE [LARGE SCALE GENOMIC DNA]</scope>
</reference>
<dbReference type="Proteomes" id="UP000240395">
    <property type="component" value="Segment"/>
</dbReference>
<organism evidence="1 2">
    <name type="scientific">Citrobacter phage CF1 ERZ-2017</name>
    <dbReference type="NCBI Taxonomy" id="2267236"/>
    <lineage>
        <taxon>Viruses</taxon>
        <taxon>Duplodnaviria</taxon>
        <taxon>Heunggongvirae</taxon>
        <taxon>Uroviricota</taxon>
        <taxon>Caudoviricetes</taxon>
        <taxon>Pantevenvirales</taxon>
        <taxon>Straboviridae</taxon>
        <taxon>Tevenvirinae</taxon>
        <taxon>Moonvirus</taxon>
        <taxon>Moonvirus cf1</taxon>
    </lineage>
</organism>
<accession>A0A2H4YGA4</accession>
<name>A0A2H4YGA4_9CAUD</name>
<evidence type="ECO:0000313" key="2">
    <source>
        <dbReference type="Proteomes" id="UP000240395"/>
    </source>
</evidence>
<protein>
    <submittedName>
        <fullName evidence="1">Uncharacterized protein</fullName>
    </submittedName>
</protein>
<evidence type="ECO:0000313" key="1">
    <source>
        <dbReference type="EMBL" id="AUE22966.1"/>
    </source>
</evidence>
<keyword evidence="2" id="KW-1185">Reference proteome</keyword>
<proteinExistence type="predicted"/>